<accession>A0A3G7TGF5</accession>
<dbReference type="AlphaFoldDB" id="A0A3G7TGF5"/>
<evidence type="ECO:0000313" key="2">
    <source>
        <dbReference type="Proteomes" id="UP000268048"/>
    </source>
</evidence>
<proteinExistence type="predicted"/>
<sequence length="46" mass="4995">MRVFAVAGRSDKRILRMLFMHDLHGAKVIPVAAAEGCDKAAGLQRS</sequence>
<reference evidence="1 2" key="1">
    <citation type="submission" date="2018-03" db="EMBL/GenBank/DDBJ databases">
        <title>Diversity of phytobeneficial traits revealed by whole-genome analysis of worldwide-isolated phenazine-producing Pseudomonas spp.</title>
        <authorList>
            <person name="Biessy A."/>
            <person name="Novinscak A."/>
            <person name="Blom J."/>
            <person name="Leger G."/>
            <person name="Thomashow L.S."/>
            <person name="Cazorla F.M."/>
            <person name="Josic D."/>
            <person name="Filion M."/>
        </authorList>
    </citation>
    <scope>NUCLEOTIDE SEQUENCE [LARGE SCALE GENOMIC DNA]</scope>
    <source>
        <strain evidence="1 2">B25</strain>
    </source>
</reference>
<name>A0A3G7TGF5_9PSED</name>
<gene>
    <name evidence="1" type="ORF">C4K04_0237</name>
</gene>
<evidence type="ECO:0000313" key="1">
    <source>
        <dbReference type="EMBL" id="AZE45941.1"/>
    </source>
</evidence>
<organism evidence="1 2">
    <name type="scientific">Pseudomonas chlororaphis</name>
    <dbReference type="NCBI Taxonomy" id="587753"/>
    <lineage>
        <taxon>Bacteria</taxon>
        <taxon>Pseudomonadati</taxon>
        <taxon>Pseudomonadota</taxon>
        <taxon>Gammaproteobacteria</taxon>
        <taxon>Pseudomonadales</taxon>
        <taxon>Pseudomonadaceae</taxon>
        <taxon>Pseudomonas</taxon>
    </lineage>
</organism>
<dbReference type="Proteomes" id="UP000268048">
    <property type="component" value="Chromosome"/>
</dbReference>
<dbReference type="EMBL" id="CP027753">
    <property type="protein sequence ID" value="AZE45941.1"/>
    <property type="molecule type" value="Genomic_DNA"/>
</dbReference>
<protein>
    <submittedName>
        <fullName evidence="1">Uncharacterized protein</fullName>
    </submittedName>
</protein>